<reference evidence="1 2" key="1">
    <citation type="journal article" date="2019" name="Sci. Rep.">
        <title>Orb-weaving spider Araneus ventricosus genome elucidates the spidroin gene catalogue.</title>
        <authorList>
            <person name="Kono N."/>
            <person name="Nakamura H."/>
            <person name="Ohtoshi R."/>
            <person name="Moran D.A.P."/>
            <person name="Shinohara A."/>
            <person name="Yoshida Y."/>
            <person name="Fujiwara M."/>
            <person name="Mori M."/>
            <person name="Tomita M."/>
            <person name="Arakawa K."/>
        </authorList>
    </citation>
    <scope>NUCLEOTIDE SEQUENCE [LARGE SCALE GENOMIC DNA]</scope>
</reference>
<dbReference type="AlphaFoldDB" id="A0A4Y2EAX7"/>
<dbReference type="InterPro" id="IPR008042">
    <property type="entry name" value="Retrotrans_Pao"/>
</dbReference>
<keyword evidence="2" id="KW-1185">Reference proteome</keyword>
<proteinExistence type="predicted"/>
<protein>
    <submittedName>
        <fullName evidence="1">Uncharacterized protein</fullName>
    </submittedName>
</protein>
<name>A0A4Y2EAX7_ARAVE</name>
<evidence type="ECO:0000313" key="2">
    <source>
        <dbReference type="Proteomes" id="UP000499080"/>
    </source>
</evidence>
<dbReference type="Pfam" id="PF05380">
    <property type="entry name" value="Peptidase_A17"/>
    <property type="match status" value="1"/>
</dbReference>
<dbReference type="Proteomes" id="UP000499080">
    <property type="component" value="Unassembled WGS sequence"/>
</dbReference>
<gene>
    <name evidence="1" type="ORF">AVEN_96721_1</name>
</gene>
<sequence>MTSKPRVAHLKQISIPRLELCGAVLVTELTKKVKQALEIEKADIHFWIDSTIVISFIQRESRDLKILVENRVSKIQQRSSCDHWHHIALAKNSATIISRGLFPEELRENSLWW</sequence>
<organism evidence="1 2">
    <name type="scientific">Araneus ventricosus</name>
    <name type="common">Orbweaver spider</name>
    <name type="synonym">Epeira ventricosa</name>
    <dbReference type="NCBI Taxonomy" id="182803"/>
    <lineage>
        <taxon>Eukaryota</taxon>
        <taxon>Metazoa</taxon>
        <taxon>Ecdysozoa</taxon>
        <taxon>Arthropoda</taxon>
        <taxon>Chelicerata</taxon>
        <taxon>Arachnida</taxon>
        <taxon>Araneae</taxon>
        <taxon>Araneomorphae</taxon>
        <taxon>Entelegynae</taxon>
        <taxon>Araneoidea</taxon>
        <taxon>Araneidae</taxon>
        <taxon>Araneus</taxon>
    </lineage>
</organism>
<dbReference type="EMBL" id="BGPR01000531">
    <property type="protein sequence ID" value="GBM25168.1"/>
    <property type="molecule type" value="Genomic_DNA"/>
</dbReference>
<comment type="caution">
    <text evidence="1">The sequence shown here is derived from an EMBL/GenBank/DDBJ whole genome shotgun (WGS) entry which is preliminary data.</text>
</comment>
<evidence type="ECO:0000313" key="1">
    <source>
        <dbReference type="EMBL" id="GBM25168.1"/>
    </source>
</evidence>
<dbReference type="PANTHER" id="PTHR47331">
    <property type="entry name" value="PHD-TYPE DOMAIN-CONTAINING PROTEIN"/>
    <property type="match status" value="1"/>
</dbReference>
<accession>A0A4Y2EAX7</accession>
<dbReference type="OrthoDB" id="8057024at2759"/>